<dbReference type="SUPFAM" id="SSF52096">
    <property type="entry name" value="ClpP/crotonase"/>
    <property type="match status" value="1"/>
</dbReference>
<comment type="caution">
    <text evidence="8">The sequence shown here is derived from an EMBL/GenBank/DDBJ whole genome shotgun (WGS) entry which is preliminary data.</text>
</comment>
<dbReference type="InterPro" id="IPR004447">
    <property type="entry name" value="Peptidase_S41A"/>
</dbReference>
<evidence type="ECO:0000256" key="4">
    <source>
        <dbReference type="ARBA" id="ARBA00022825"/>
    </source>
</evidence>
<keyword evidence="9" id="KW-1185">Reference proteome</keyword>
<dbReference type="InterPro" id="IPR001478">
    <property type="entry name" value="PDZ"/>
</dbReference>
<dbReference type="Pfam" id="PF03572">
    <property type="entry name" value="Peptidase_S41"/>
    <property type="match status" value="1"/>
</dbReference>
<feature type="compositionally biased region" description="Basic and acidic residues" evidence="6">
    <location>
        <begin position="368"/>
        <end position="381"/>
    </location>
</feature>
<keyword evidence="2 5" id="KW-0645">Protease</keyword>
<evidence type="ECO:0000256" key="6">
    <source>
        <dbReference type="SAM" id="MobiDB-lite"/>
    </source>
</evidence>
<dbReference type="Gene3D" id="3.90.226.10">
    <property type="entry name" value="2-enoyl-CoA Hydratase, Chain A, domain 1"/>
    <property type="match status" value="1"/>
</dbReference>
<sequence length="424" mass="46705">MKFKFRFLPLLTVFLTIALIITSVALFRSQNVYAAKADKYQNLDIFTQALYLIENNYVEPVDDQKIIYGAIKGMAQELDPHSAFMDPKTLTNFEVETQGEFGGLGITIGMKDKILTVIAPLEDTPAFKKGIKAGDQIIKIDGKSTMDITIDDAVNKLRGKEGTDVTITVFRKNVEKPFDVKMKRAIIKIKSVKYTMIDKNIGYIRLIQFSNDISGQLKDALRAVDSQGAKAYIIDLRNNPGGLLTEAISVSSLFLPSNEIVVYTMDRAQKRTDYKSNGGFSKELTKPIVLLVNEGSASASEILTGALQDYGRATVVGAKTYGKASVQNVIHLADGSGLKLTTAKYFTPKGRSIHGIGIEPDIKVEAKHEEPVAHDDKKEKPEEEELDKDLTTNSSKADFDLVKDVQLKAALDKMKEIAGNAAKK</sequence>
<evidence type="ECO:0000256" key="1">
    <source>
        <dbReference type="ARBA" id="ARBA00009179"/>
    </source>
</evidence>
<dbReference type="GO" id="GO:0030288">
    <property type="term" value="C:outer membrane-bounded periplasmic space"/>
    <property type="evidence" value="ECO:0007669"/>
    <property type="project" value="TreeGrafter"/>
</dbReference>
<feature type="region of interest" description="Disordered" evidence="6">
    <location>
        <begin position="368"/>
        <end position="393"/>
    </location>
</feature>
<dbReference type="GO" id="GO:0006508">
    <property type="term" value="P:proteolysis"/>
    <property type="evidence" value="ECO:0007669"/>
    <property type="project" value="UniProtKB-KW"/>
</dbReference>
<dbReference type="AlphaFoldDB" id="A0A4R1K9I9"/>
<dbReference type="InterPro" id="IPR005151">
    <property type="entry name" value="Tail-specific_protease"/>
</dbReference>
<dbReference type="Pfam" id="PF22694">
    <property type="entry name" value="CtpB_N-like"/>
    <property type="match status" value="1"/>
</dbReference>
<dbReference type="InterPro" id="IPR055210">
    <property type="entry name" value="CtpA/B_N"/>
</dbReference>
<evidence type="ECO:0000313" key="9">
    <source>
        <dbReference type="Proteomes" id="UP000294614"/>
    </source>
</evidence>
<reference evidence="8 9" key="1">
    <citation type="submission" date="2019-03" db="EMBL/GenBank/DDBJ databases">
        <title>Genomic Encyclopedia of Type Strains, Phase IV (KMG-IV): sequencing the most valuable type-strain genomes for metagenomic binning, comparative biology and taxonomic classification.</title>
        <authorList>
            <person name="Goeker M."/>
        </authorList>
    </citation>
    <scope>NUCLEOTIDE SEQUENCE [LARGE SCALE GENOMIC DNA]</scope>
    <source>
        <strain evidence="8 9">DSM 24984</strain>
    </source>
</reference>
<dbReference type="PROSITE" id="PS50106">
    <property type="entry name" value="PDZ"/>
    <property type="match status" value="1"/>
</dbReference>
<dbReference type="NCBIfam" id="TIGR00225">
    <property type="entry name" value="prc"/>
    <property type="match status" value="1"/>
</dbReference>
<dbReference type="CDD" id="cd06782">
    <property type="entry name" value="cpPDZ_CPP-like"/>
    <property type="match status" value="1"/>
</dbReference>
<dbReference type="GO" id="GO:0008236">
    <property type="term" value="F:serine-type peptidase activity"/>
    <property type="evidence" value="ECO:0007669"/>
    <property type="project" value="UniProtKB-KW"/>
</dbReference>
<evidence type="ECO:0000256" key="2">
    <source>
        <dbReference type="ARBA" id="ARBA00022670"/>
    </source>
</evidence>
<keyword evidence="4 5" id="KW-0720">Serine protease</keyword>
<protein>
    <submittedName>
        <fullName evidence="8">Carboxyl-terminal processing protease</fullName>
    </submittedName>
</protein>
<dbReference type="OrthoDB" id="9812068at2"/>
<dbReference type="CDD" id="cd07560">
    <property type="entry name" value="Peptidase_S41_CPP"/>
    <property type="match status" value="1"/>
</dbReference>
<dbReference type="RefSeq" id="WP_132873908.1">
    <property type="nucleotide sequence ID" value="NZ_SMGG01000004.1"/>
</dbReference>
<dbReference type="PANTHER" id="PTHR32060">
    <property type="entry name" value="TAIL-SPECIFIC PROTEASE"/>
    <property type="match status" value="1"/>
</dbReference>
<comment type="similarity">
    <text evidence="1 5">Belongs to the peptidase S41A family.</text>
</comment>
<dbReference type="PANTHER" id="PTHR32060:SF30">
    <property type="entry name" value="CARBOXY-TERMINAL PROCESSING PROTEASE CTPA"/>
    <property type="match status" value="1"/>
</dbReference>
<keyword evidence="3 5" id="KW-0378">Hydrolase</keyword>
<evidence type="ECO:0000313" key="8">
    <source>
        <dbReference type="EMBL" id="TCK61056.1"/>
    </source>
</evidence>
<feature type="domain" description="PDZ" evidence="7">
    <location>
        <begin position="90"/>
        <end position="158"/>
    </location>
</feature>
<dbReference type="InterPro" id="IPR036034">
    <property type="entry name" value="PDZ_sf"/>
</dbReference>
<proteinExistence type="inferred from homology"/>
<accession>A0A4R1K9I9</accession>
<dbReference type="EMBL" id="SMGG01000004">
    <property type="protein sequence ID" value="TCK61056.1"/>
    <property type="molecule type" value="Genomic_DNA"/>
</dbReference>
<dbReference type="SMART" id="SM00245">
    <property type="entry name" value="TSPc"/>
    <property type="match status" value="1"/>
</dbReference>
<evidence type="ECO:0000259" key="7">
    <source>
        <dbReference type="PROSITE" id="PS50106"/>
    </source>
</evidence>
<evidence type="ECO:0000256" key="5">
    <source>
        <dbReference type="RuleBase" id="RU004404"/>
    </source>
</evidence>
<dbReference type="Proteomes" id="UP000294614">
    <property type="component" value="Unassembled WGS sequence"/>
</dbReference>
<dbReference type="Gene3D" id="3.30.750.44">
    <property type="match status" value="1"/>
</dbReference>
<dbReference type="FunFam" id="2.30.42.10:FF:000063">
    <property type="entry name" value="Peptidase, S41 family"/>
    <property type="match status" value="1"/>
</dbReference>
<dbReference type="Pfam" id="PF13180">
    <property type="entry name" value="PDZ_2"/>
    <property type="match status" value="1"/>
</dbReference>
<dbReference type="GO" id="GO:0004175">
    <property type="term" value="F:endopeptidase activity"/>
    <property type="evidence" value="ECO:0007669"/>
    <property type="project" value="TreeGrafter"/>
</dbReference>
<dbReference type="InterPro" id="IPR029045">
    <property type="entry name" value="ClpP/crotonase-like_dom_sf"/>
</dbReference>
<dbReference type="SUPFAM" id="SSF50156">
    <property type="entry name" value="PDZ domain-like"/>
    <property type="match status" value="1"/>
</dbReference>
<dbReference type="SMART" id="SM00228">
    <property type="entry name" value="PDZ"/>
    <property type="match status" value="1"/>
</dbReference>
<organism evidence="8 9">
    <name type="scientific">Seleniivibrio woodruffii</name>
    <dbReference type="NCBI Taxonomy" id="1078050"/>
    <lineage>
        <taxon>Bacteria</taxon>
        <taxon>Pseudomonadati</taxon>
        <taxon>Deferribacterota</taxon>
        <taxon>Deferribacteres</taxon>
        <taxon>Deferribacterales</taxon>
        <taxon>Geovibrionaceae</taxon>
        <taxon>Seleniivibrio</taxon>
    </lineage>
</organism>
<dbReference type="Gene3D" id="2.30.42.10">
    <property type="match status" value="1"/>
</dbReference>
<dbReference type="GO" id="GO:0007165">
    <property type="term" value="P:signal transduction"/>
    <property type="evidence" value="ECO:0007669"/>
    <property type="project" value="TreeGrafter"/>
</dbReference>
<evidence type="ECO:0000256" key="3">
    <source>
        <dbReference type="ARBA" id="ARBA00022801"/>
    </source>
</evidence>
<gene>
    <name evidence="8" type="ORF">C8D98_1938</name>
</gene>
<name>A0A4R1K9I9_9BACT</name>